<dbReference type="Proteomes" id="UP000011514">
    <property type="component" value="Unassembled WGS sequence"/>
</dbReference>
<gene>
    <name evidence="1" type="ORF">C471_07651</name>
</gene>
<proteinExistence type="predicted"/>
<organism evidence="1 2">
    <name type="scientific">Halorubrum saccharovorum DSM 1137</name>
    <dbReference type="NCBI Taxonomy" id="1227484"/>
    <lineage>
        <taxon>Archaea</taxon>
        <taxon>Methanobacteriati</taxon>
        <taxon>Methanobacteriota</taxon>
        <taxon>Stenosarchaea group</taxon>
        <taxon>Halobacteria</taxon>
        <taxon>Halobacteriales</taxon>
        <taxon>Haloferacaceae</taxon>
        <taxon>Halorubrum</taxon>
    </lineage>
</organism>
<name>M0DYM6_9EURY</name>
<dbReference type="AlphaFoldDB" id="M0DYM6"/>
<accession>M0DYM6</accession>
<dbReference type="PATRIC" id="fig|1227484.4.peg.1541"/>
<evidence type="ECO:0000313" key="1">
    <source>
        <dbReference type="EMBL" id="ELZ40640.1"/>
    </source>
</evidence>
<sequence>MIDSDSDTSGQDVYVETQGAASSDLTVEVIPANPDVNTTLFSTSDFTTQDDANGHYSATLTQTELENNLPRTAGPSQYTVQVVNSSDEVILSNPLELTYDNGDTVISLTGDSTGTTGLDTPLLADGLTISEQDTLLPNFLTDDNTSVASMSSQVGIPTDPANASTVISLDSQETRDAYDAAAADAEAGEQIDAVASVNSEPVQVFAVGDAAPEDVEGAYLTYDDTDGDLTLETNGDENLESANTAFVTSTAGDGGYGPFSEFGVFSFDSFDFGDF</sequence>
<keyword evidence="2" id="KW-1185">Reference proteome</keyword>
<evidence type="ECO:0000313" key="2">
    <source>
        <dbReference type="Proteomes" id="UP000011514"/>
    </source>
</evidence>
<dbReference type="EMBL" id="AOJE01000025">
    <property type="protein sequence ID" value="ELZ40640.1"/>
    <property type="molecule type" value="Genomic_DNA"/>
</dbReference>
<protein>
    <submittedName>
        <fullName evidence="1">Uncharacterized protein</fullName>
    </submittedName>
</protein>
<reference evidence="1 2" key="1">
    <citation type="journal article" date="2014" name="PLoS Genet.">
        <title>Phylogenetically driven sequencing of extremely halophilic archaea reveals strategies for static and dynamic osmo-response.</title>
        <authorList>
            <person name="Becker E.A."/>
            <person name="Seitzer P.M."/>
            <person name="Tritt A."/>
            <person name="Larsen D."/>
            <person name="Krusor M."/>
            <person name="Yao A.I."/>
            <person name="Wu D."/>
            <person name="Madern D."/>
            <person name="Eisen J.A."/>
            <person name="Darling A.E."/>
            <person name="Facciotti M.T."/>
        </authorList>
    </citation>
    <scope>NUCLEOTIDE SEQUENCE [LARGE SCALE GENOMIC DNA]</scope>
    <source>
        <strain evidence="1 2">DSM 1137</strain>
    </source>
</reference>
<comment type="caution">
    <text evidence="1">The sequence shown here is derived from an EMBL/GenBank/DDBJ whole genome shotgun (WGS) entry which is preliminary data.</text>
</comment>